<reference evidence="7 8" key="1">
    <citation type="submission" date="2013-09" db="EMBL/GenBank/DDBJ databases">
        <title>Genome sequencing of Arenimonas composti.</title>
        <authorList>
            <person name="Chen F."/>
            <person name="Wang G."/>
        </authorList>
    </citation>
    <scope>NUCLEOTIDE SEQUENCE [LARGE SCALE GENOMIC DNA]</scope>
    <source>
        <strain evidence="7 8">TR7-09</strain>
    </source>
</reference>
<dbReference type="SUPFAM" id="SSF55103">
    <property type="entry name" value="FAD-linked oxidases, C-terminal domain"/>
    <property type="match status" value="1"/>
</dbReference>
<dbReference type="InterPro" id="IPR016166">
    <property type="entry name" value="FAD-bd_PCMH"/>
</dbReference>
<dbReference type="GO" id="GO:0022904">
    <property type="term" value="P:respiratory electron transport chain"/>
    <property type="evidence" value="ECO:0007669"/>
    <property type="project" value="TreeGrafter"/>
</dbReference>
<dbReference type="Proteomes" id="UP000029391">
    <property type="component" value="Unassembled WGS sequence"/>
</dbReference>
<name>A0A091B8A9_9GAMM</name>
<dbReference type="InterPro" id="IPR004113">
    <property type="entry name" value="FAD-bd_oxidored_4_C"/>
</dbReference>
<gene>
    <name evidence="7" type="ORF">P873_13095</name>
</gene>
<dbReference type="InterPro" id="IPR016169">
    <property type="entry name" value="FAD-bd_PCMH_sub2"/>
</dbReference>
<dbReference type="InterPro" id="IPR036318">
    <property type="entry name" value="FAD-bd_PCMH-like_sf"/>
</dbReference>
<dbReference type="RefSeq" id="WP_051239619.1">
    <property type="nucleotide sequence ID" value="NZ_AUFF01000002.1"/>
</dbReference>
<dbReference type="Pfam" id="PF02913">
    <property type="entry name" value="FAD-oxidase_C"/>
    <property type="match status" value="1"/>
</dbReference>
<evidence type="ECO:0000259" key="6">
    <source>
        <dbReference type="PROSITE" id="PS51387"/>
    </source>
</evidence>
<feature type="domain" description="FAD-binding PCMH-type" evidence="6">
    <location>
        <begin position="33"/>
        <end position="212"/>
    </location>
</feature>
<dbReference type="PANTHER" id="PTHR43716:SF1">
    <property type="entry name" value="D-2-HYDROXYGLUTARATE DEHYDROGENASE, MITOCHONDRIAL"/>
    <property type="match status" value="1"/>
</dbReference>
<evidence type="ECO:0000256" key="3">
    <source>
        <dbReference type="ARBA" id="ARBA00022630"/>
    </source>
</evidence>
<proteinExistence type="inferred from homology"/>
<evidence type="ECO:0000256" key="5">
    <source>
        <dbReference type="ARBA" id="ARBA00023002"/>
    </source>
</evidence>
<dbReference type="PANTHER" id="PTHR43716">
    <property type="entry name" value="D-2-HYDROXYGLUTARATE DEHYDROGENASE, MITOCHONDRIAL"/>
    <property type="match status" value="1"/>
</dbReference>
<dbReference type="AlphaFoldDB" id="A0A091B8A9"/>
<dbReference type="InterPro" id="IPR016171">
    <property type="entry name" value="Vanillyl_alc_oxidase_C-sub2"/>
</dbReference>
<dbReference type="PROSITE" id="PS51387">
    <property type="entry name" value="FAD_PCMH"/>
    <property type="match status" value="1"/>
</dbReference>
<dbReference type="GO" id="GO:0071949">
    <property type="term" value="F:FAD binding"/>
    <property type="evidence" value="ECO:0007669"/>
    <property type="project" value="InterPro"/>
</dbReference>
<dbReference type="Gene3D" id="3.30.465.10">
    <property type="match status" value="1"/>
</dbReference>
<comment type="caution">
    <text evidence="7">The sequence shown here is derived from an EMBL/GenBank/DDBJ whole genome shotgun (WGS) entry which is preliminary data.</text>
</comment>
<evidence type="ECO:0000313" key="8">
    <source>
        <dbReference type="Proteomes" id="UP000029391"/>
    </source>
</evidence>
<dbReference type="eggNOG" id="COG0277">
    <property type="taxonomic scope" value="Bacteria"/>
</dbReference>
<dbReference type="Gene3D" id="3.30.70.2190">
    <property type="match status" value="1"/>
</dbReference>
<dbReference type="FunFam" id="1.10.45.10:FF:000001">
    <property type="entry name" value="D-lactate dehydrogenase mitochondrial"/>
    <property type="match status" value="1"/>
</dbReference>
<accession>A0A091B8A9</accession>
<dbReference type="InterPro" id="IPR016164">
    <property type="entry name" value="FAD-linked_Oxase-like_C"/>
</dbReference>
<keyword evidence="8" id="KW-1185">Reference proteome</keyword>
<keyword evidence="3" id="KW-0285">Flavoprotein</keyword>
<comment type="cofactor">
    <cofactor evidence="1">
        <name>FAD</name>
        <dbReference type="ChEBI" id="CHEBI:57692"/>
    </cofactor>
</comment>
<dbReference type="Pfam" id="PF01565">
    <property type="entry name" value="FAD_binding_4"/>
    <property type="match status" value="1"/>
</dbReference>
<evidence type="ECO:0000313" key="7">
    <source>
        <dbReference type="EMBL" id="KFN48883.1"/>
    </source>
</evidence>
<dbReference type="Gene3D" id="3.30.70.2740">
    <property type="match status" value="1"/>
</dbReference>
<keyword evidence="5" id="KW-0560">Oxidoreductase</keyword>
<evidence type="ECO:0000256" key="2">
    <source>
        <dbReference type="ARBA" id="ARBA00008000"/>
    </source>
</evidence>
<sequence>MDVDALAAIVGADGVSTADADLRHYGDDWAHLAPPAPAAIVLPRSVDQVSALVRWAEATGTALVPSGGRTGLSGGALAARGEVVLSLERMRRILAVDAGEGTITVEAGVTTAAVQQAAHAHGLHYPVDFGSRGSSHIGGNIATNAGGIHVLRHGMTRDQVLGLRAVTGGGRVLDCNRGLLKNNTGYDFRHLFAGSEGTLGIIVEATLRLRPPPPPQQVALFALPALQALMPVFAAARDTLALGAFEFLTEPALQHVLARGGRRPFAAAAACYVLAEFDADEPAALRLFEALLARGLVADGVLASSQEQAAELWRLRESITESLAPRRPYKNDIAVRVARVPEFLARAGALFAAEYPDFEVIWFGHIGDGNLHVSVLPPVGMPHPDFVAACARVTARLADLLGEFGGTISAEHGVGLLKKPYLGCSREPAEIELMRGLKRVFDPAGIFNPGKIFD</sequence>
<protein>
    <recommendedName>
        <fullName evidence="6">FAD-binding PCMH-type domain-containing protein</fullName>
    </recommendedName>
</protein>
<organism evidence="7 8">
    <name type="scientific">Arenimonas composti TR7-09 = DSM 18010</name>
    <dbReference type="NCBI Taxonomy" id="1121013"/>
    <lineage>
        <taxon>Bacteria</taxon>
        <taxon>Pseudomonadati</taxon>
        <taxon>Pseudomonadota</taxon>
        <taxon>Gammaproteobacteria</taxon>
        <taxon>Lysobacterales</taxon>
        <taxon>Lysobacteraceae</taxon>
        <taxon>Arenimonas</taxon>
    </lineage>
</organism>
<comment type="similarity">
    <text evidence="2">Belongs to the FAD-binding oxidoreductase/transferase type 4 family.</text>
</comment>
<evidence type="ECO:0000256" key="1">
    <source>
        <dbReference type="ARBA" id="ARBA00001974"/>
    </source>
</evidence>
<keyword evidence="4" id="KW-0274">FAD</keyword>
<evidence type="ECO:0000256" key="4">
    <source>
        <dbReference type="ARBA" id="ARBA00022827"/>
    </source>
</evidence>
<dbReference type="InterPro" id="IPR051264">
    <property type="entry name" value="FAD-oxidored/transferase_4"/>
</dbReference>
<dbReference type="STRING" id="1121013.GCA_000426365_01289"/>
<dbReference type="GO" id="GO:0016491">
    <property type="term" value="F:oxidoreductase activity"/>
    <property type="evidence" value="ECO:0007669"/>
    <property type="project" value="UniProtKB-KW"/>
</dbReference>
<dbReference type="Gene3D" id="1.10.45.10">
    <property type="entry name" value="Vanillyl-alcohol Oxidase, Chain A, domain 4"/>
    <property type="match status" value="1"/>
</dbReference>
<dbReference type="OrthoDB" id="9811557at2"/>
<dbReference type="EMBL" id="AWXU01000047">
    <property type="protein sequence ID" value="KFN48883.1"/>
    <property type="molecule type" value="Genomic_DNA"/>
</dbReference>
<dbReference type="InterPro" id="IPR006094">
    <property type="entry name" value="Oxid_FAD_bind_N"/>
</dbReference>
<dbReference type="SUPFAM" id="SSF56176">
    <property type="entry name" value="FAD-binding/transporter-associated domain-like"/>
    <property type="match status" value="1"/>
</dbReference>